<evidence type="ECO:0000313" key="4">
    <source>
        <dbReference type="Proteomes" id="UP000305888"/>
    </source>
</evidence>
<keyword evidence="4" id="KW-1185">Reference proteome</keyword>
<dbReference type="InterPro" id="IPR051683">
    <property type="entry name" value="Enoyl-CoA_Hydratase/Isomerase"/>
</dbReference>
<proteinExistence type="inferred from homology"/>
<dbReference type="KEGG" id="ppru:FDP22_05720"/>
<dbReference type="EMBL" id="CP040818">
    <property type="protein sequence ID" value="QDL91327.1"/>
    <property type="molecule type" value="Genomic_DNA"/>
</dbReference>
<name>A0A5B8FGS2_9RHOB</name>
<dbReference type="PROSITE" id="PS00166">
    <property type="entry name" value="ENOYL_COA_HYDRATASE"/>
    <property type="match status" value="1"/>
</dbReference>
<dbReference type="InterPro" id="IPR014748">
    <property type="entry name" value="Enoyl-CoA_hydra_C"/>
</dbReference>
<dbReference type="AlphaFoldDB" id="A0A5B8FGS2"/>
<dbReference type="Proteomes" id="UP000305888">
    <property type="component" value="Chromosome"/>
</dbReference>
<dbReference type="InterPro" id="IPR001753">
    <property type="entry name" value="Enoyl-CoA_hydra/iso"/>
</dbReference>
<organism evidence="3 4">
    <name type="scientific">Paroceanicella profunda</name>
    <dbReference type="NCBI Taxonomy" id="2579971"/>
    <lineage>
        <taxon>Bacteria</taxon>
        <taxon>Pseudomonadati</taxon>
        <taxon>Pseudomonadota</taxon>
        <taxon>Alphaproteobacteria</taxon>
        <taxon>Rhodobacterales</taxon>
        <taxon>Paracoccaceae</taxon>
        <taxon>Paroceanicella</taxon>
    </lineage>
</organism>
<dbReference type="Pfam" id="PF00378">
    <property type="entry name" value="ECH_1"/>
    <property type="match status" value="1"/>
</dbReference>
<dbReference type="Gene3D" id="1.10.12.10">
    <property type="entry name" value="Lyase 2-enoyl-coa Hydratase, Chain A, domain 2"/>
    <property type="match status" value="1"/>
</dbReference>
<dbReference type="RefSeq" id="WP_138575725.1">
    <property type="nucleotide sequence ID" value="NZ_CP040818.1"/>
</dbReference>
<dbReference type="CDD" id="cd06558">
    <property type="entry name" value="crotonase-like"/>
    <property type="match status" value="1"/>
</dbReference>
<evidence type="ECO:0000256" key="2">
    <source>
        <dbReference type="RuleBase" id="RU003707"/>
    </source>
</evidence>
<evidence type="ECO:0000256" key="1">
    <source>
        <dbReference type="ARBA" id="ARBA00005254"/>
    </source>
</evidence>
<dbReference type="SUPFAM" id="SSF52096">
    <property type="entry name" value="ClpP/crotonase"/>
    <property type="match status" value="1"/>
</dbReference>
<dbReference type="InterPro" id="IPR018376">
    <property type="entry name" value="Enoyl-CoA_hyd/isom_CS"/>
</dbReference>
<dbReference type="PANTHER" id="PTHR42964">
    <property type="entry name" value="ENOYL-COA HYDRATASE"/>
    <property type="match status" value="1"/>
</dbReference>
<comment type="similarity">
    <text evidence="1 2">Belongs to the enoyl-CoA hydratase/isomerase family.</text>
</comment>
<evidence type="ECO:0000313" key="3">
    <source>
        <dbReference type="EMBL" id="QDL91327.1"/>
    </source>
</evidence>
<dbReference type="PANTHER" id="PTHR42964:SF1">
    <property type="entry name" value="POLYKETIDE BIOSYNTHESIS ENOYL-COA HYDRATASE PKSH-RELATED"/>
    <property type="match status" value="1"/>
</dbReference>
<accession>A0A5B8FGS2</accession>
<dbReference type="NCBIfam" id="NF005675">
    <property type="entry name" value="PRK07468.1"/>
    <property type="match status" value="1"/>
</dbReference>
<reference evidence="3 4" key="1">
    <citation type="submission" date="2019-06" db="EMBL/GenBank/DDBJ databases">
        <title>Genome sequence of Rhodobacteraceae bacterium D4M1.</title>
        <authorList>
            <person name="Cao J."/>
        </authorList>
    </citation>
    <scope>NUCLEOTIDE SEQUENCE [LARGE SCALE GENOMIC DNA]</scope>
    <source>
        <strain evidence="3 4">D4M1</strain>
    </source>
</reference>
<dbReference type="Gene3D" id="3.90.226.10">
    <property type="entry name" value="2-enoyl-CoA Hydratase, Chain A, domain 1"/>
    <property type="match status" value="1"/>
</dbReference>
<dbReference type="OrthoDB" id="9795613at2"/>
<dbReference type="GO" id="GO:0003824">
    <property type="term" value="F:catalytic activity"/>
    <property type="evidence" value="ECO:0007669"/>
    <property type="project" value="InterPro"/>
</dbReference>
<dbReference type="InterPro" id="IPR029045">
    <property type="entry name" value="ClpP/crotonase-like_dom_sf"/>
</dbReference>
<gene>
    <name evidence="3" type="ORF">FDP22_05720</name>
</gene>
<protein>
    <submittedName>
        <fullName evidence="3">Crotonase/enoyl-CoA hydratase family protein</fullName>
    </submittedName>
</protein>
<sequence length="259" mass="27366">MNTIRIETDARGVATLTLARPDKHNAISAEMMSELAAAAESLGMDSTVRVVVLAGEGASFCAGGDLTWMQEQFAASRKQREKEGRRLARTFGAFNDLPKPLIARVHGAAYGGGLGLVSVCDMVVAAEEARFGFTETRLGLIPATISPYVIARMGEGRARQVFMSSRIFGPAEAVALGLVGRVVPAPDLDAAIEAEVAPYLGVAPEAVAASKALARSLGPVIDDAVIDDTIRRLADTWEGAEAQEGVGAFLERRKPSWKA</sequence>